<feature type="compositionally biased region" description="Polar residues" evidence="1">
    <location>
        <begin position="100"/>
        <end position="111"/>
    </location>
</feature>
<name>A0A9D4WSK4_PEA</name>
<comment type="caution">
    <text evidence="2">The sequence shown here is derived from an EMBL/GenBank/DDBJ whole genome shotgun (WGS) entry which is preliminary data.</text>
</comment>
<protein>
    <submittedName>
        <fullName evidence="2">Uncharacterized protein</fullName>
    </submittedName>
</protein>
<dbReference type="Proteomes" id="UP001058974">
    <property type="component" value="Chromosome 5"/>
</dbReference>
<dbReference type="Gramene" id="Psat05G0328200-T1">
    <property type="protein sequence ID" value="KAI5406967.1"/>
    <property type="gene ID" value="KIW84_053282"/>
</dbReference>
<reference evidence="2 3" key="1">
    <citation type="journal article" date="2022" name="Nat. Genet.">
        <title>Improved pea reference genome and pan-genome highlight genomic features and evolutionary characteristics.</title>
        <authorList>
            <person name="Yang T."/>
            <person name="Liu R."/>
            <person name="Luo Y."/>
            <person name="Hu S."/>
            <person name="Wang D."/>
            <person name="Wang C."/>
            <person name="Pandey M.K."/>
            <person name="Ge S."/>
            <person name="Xu Q."/>
            <person name="Li N."/>
            <person name="Li G."/>
            <person name="Huang Y."/>
            <person name="Saxena R.K."/>
            <person name="Ji Y."/>
            <person name="Li M."/>
            <person name="Yan X."/>
            <person name="He Y."/>
            <person name="Liu Y."/>
            <person name="Wang X."/>
            <person name="Xiang C."/>
            <person name="Varshney R.K."/>
            <person name="Ding H."/>
            <person name="Gao S."/>
            <person name="Zong X."/>
        </authorList>
    </citation>
    <scope>NUCLEOTIDE SEQUENCE [LARGE SCALE GENOMIC DNA]</scope>
    <source>
        <strain evidence="2 3">cv. Zhongwan 6</strain>
    </source>
</reference>
<feature type="region of interest" description="Disordered" evidence="1">
    <location>
        <begin position="69"/>
        <end position="111"/>
    </location>
</feature>
<dbReference type="EMBL" id="JAMSHJ010000005">
    <property type="protein sequence ID" value="KAI5406967.1"/>
    <property type="molecule type" value="Genomic_DNA"/>
</dbReference>
<feature type="compositionally biased region" description="Acidic residues" evidence="1">
    <location>
        <begin position="9"/>
        <end position="23"/>
    </location>
</feature>
<keyword evidence="3" id="KW-1185">Reference proteome</keyword>
<dbReference type="AlphaFoldDB" id="A0A9D4WSK4"/>
<evidence type="ECO:0000256" key="1">
    <source>
        <dbReference type="SAM" id="MobiDB-lite"/>
    </source>
</evidence>
<accession>A0A9D4WSK4</accession>
<gene>
    <name evidence="2" type="ORF">KIW84_053282</name>
</gene>
<sequence length="111" mass="12577">MDREHVIEDDYMNDELDSGADEDSCDGRPIVIRCKNENETRDSWSWFVNLLLDDIGWDSRWCFISDQQKGLQKGIPKTEGSSKKTKTHASAPVQHAQPEVTLSQHEVASAT</sequence>
<evidence type="ECO:0000313" key="3">
    <source>
        <dbReference type="Proteomes" id="UP001058974"/>
    </source>
</evidence>
<proteinExistence type="predicted"/>
<feature type="region of interest" description="Disordered" evidence="1">
    <location>
        <begin position="1"/>
        <end position="23"/>
    </location>
</feature>
<evidence type="ECO:0000313" key="2">
    <source>
        <dbReference type="EMBL" id="KAI5406967.1"/>
    </source>
</evidence>
<organism evidence="2 3">
    <name type="scientific">Pisum sativum</name>
    <name type="common">Garden pea</name>
    <name type="synonym">Lathyrus oleraceus</name>
    <dbReference type="NCBI Taxonomy" id="3888"/>
    <lineage>
        <taxon>Eukaryota</taxon>
        <taxon>Viridiplantae</taxon>
        <taxon>Streptophyta</taxon>
        <taxon>Embryophyta</taxon>
        <taxon>Tracheophyta</taxon>
        <taxon>Spermatophyta</taxon>
        <taxon>Magnoliopsida</taxon>
        <taxon>eudicotyledons</taxon>
        <taxon>Gunneridae</taxon>
        <taxon>Pentapetalae</taxon>
        <taxon>rosids</taxon>
        <taxon>fabids</taxon>
        <taxon>Fabales</taxon>
        <taxon>Fabaceae</taxon>
        <taxon>Papilionoideae</taxon>
        <taxon>50 kb inversion clade</taxon>
        <taxon>NPAAA clade</taxon>
        <taxon>Hologalegina</taxon>
        <taxon>IRL clade</taxon>
        <taxon>Fabeae</taxon>
        <taxon>Lathyrus</taxon>
    </lineage>
</organism>